<reference evidence="2" key="1">
    <citation type="submission" date="2021-10" db="EMBL/GenBank/DDBJ databases">
        <authorList>
            <person name="Dean J.D."/>
            <person name="Kim M.K."/>
            <person name="Newey C.N."/>
            <person name="Stoker T.S."/>
            <person name="Thompson D.W."/>
            <person name="Grose J.H."/>
        </authorList>
    </citation>
    <scope>NUCLEOTIDE SEQUENCE</scope>
    <source>
        <strain evidence="2">BT178</strain>
    </source>
</reference>
<evidence type="ECO:0000313" key="2">
    <source>
        <dbReference type="EMBL" id="MCB2410042.1"/>
    </source>
</evidence>
<dbReference type="Gene3D" id="3.40.50.2000">
    <property type="entry name" value="Glycogen Phosphorylase B"/>
    <property type="match status" value="2"/>
</dbReference>
<proteinExistence type="predicted"/>
<dbReference type="Pfam" id="PF13579">
    <property type="entry name" value="Glyco_trans_4_4"/>
    <property type="match status" value="1"/>
</dbReference>
<dbReference type="SUPFAM" id="SSF53756">
    <property type="entry name" value="UDP-Glycosyltransferase/glycogen phosphorylase"/>
    <property type="match status" value="1"/>
</dbReference>
<evidence type="ECO:0000313" key="3">
    <source>
        <dbReference type="Proteomes" id="UP001165296"/>
    </source>
</evidence>
<keyword evidence="3" id="KW-1185">Reference proteome</keyword>
<evidence type="ECO:0000259" key="1">
    <source>
        <dbReference type="Pfam" id="PF13579"/>
    </source>
</evidence>
<feature type="domain" description="Glycosyltransferase subfamily 4-like N-terminal" evidence="1">
    <location>
        <begin position="28"/>
        <end position="187"/>
    </location>
</feature>
<accession>A0ABS8AW94</accession>
<dbReference type="Proteomes" id="UP001165296">
    <property type="component" value="Unassembled WGS sequence"/>
</dbReference>
<comment type="caution">
    <text evidence="2">The sequence shown here is derived from an EMBL/GenBank/DDBJ whole genome shotgun (WGS) entry which is preliminary data.</text>
</comment>
<protein>
    <submittedName>
        <fullName evidence="2">Glycosyltransferase</fullName>
    </submittedName>
</protein>
<organism evidence="2 3">
    <name type="scientific">Hymenobacter lucidus</name>
    <dbReference type="NCBI Taxonomy" id="2880930"/>
    <lineage>
        <taxon>Bacteria</taxon>
        <taxon>Pseudomonadati</taxon>
        <taxon>Bacteroidota</taxon>
        <taxon>Cytophagia</taxon>
        <taxon>Cytophagales</taxon>
        <taxon>Hymenobacteraceae</taxon>
        <taxon>Hymenobacter</taxon>
    </lineage>
</organism>
<name>A0ABS8AW94_9BACT</name>
<dbReference type="RefSeq" id="WP_226177989.1">
    <property type="nucleotide sequence ID" value="NZ_JAJADR010000006.1"/>
</dbReference>
<dbReference type="EMBL" id="JAJADR010000006">
    <property type="protein sequence ID" value="MCB2410042.1"/>
    <property type="molecule type" value="Genomic_DNA"/>
</dbReference>
<sequence length="389" mass="43231">MPHPSSSTVVLLASVLKPVDDTRMFGKFAPTLAARPHTTVHVAGRGPGSASAAAAPSGIQQHVLFSGSRLSWSRLRAQWSYWQLLRRLRPDVVFVHAPELLPLTLLWHGLDRQRQFVYDIRENYALNVTTQRVYGGLTRRALAAGLRWIETLAARRAAGVVLAERSYAEELPFLRALPAGSVVVLENKYQPAPAEALLSHSRTLPARHEPLELLYSGTISELNGVFEAITFTQTLRQHWPLARLTIIGFCQRPDQLQRLTQVVAASHGAAMLIGGATLVPHAQIRAQIQRSHLGLLPYRPHPSTWRCVPTKLFEYLANGLPLLIPANDYWRRLVQQHGAGLVVGFDETFDAAAFVEVLTASSFYLQGIPPEAFWHTEATKLRALLDTIR</sequence>
<dbReference type="InterPro" id="IPR028098">
    <property type="entry name" value="Glyco_trans_4-like_N"/>
</dbReference>
<gene>
    <name evidence="2" type="ORF">LGH74_18780</name>
</gene>